<keyword evidence="2" id="KW-1185">Reference proteome</keyword>
<organism evidence="1 2">
    <name type="scientific">Ixodes persulcatus</name>
    <name type="common">Taiga tick</name>
    <dbReference type="NCBI Taxonomy" id="34615"/>
    <lineage>
        <taxon>Eukaryota</taxon>
        <taxon>Metazoa</taxon>
        <taxon>Ecdysozoa</taxon>
        <taxon>Arthropoda</taxon>
        <taxon>Chelicerata</taxon>
        <taxon>Arachnida</taxon>
        <taxon>Acari</taxon>
        <taxon>Parasitiformes</taxon>
        <taxon>Ixodida</taxon>
        <taxon>Ixodoidea</taxon>
        <taxon>Ixodidae</taxon>
        <taxon>Ixodinae</taxon>
        <taxon>Ixodes</taxon>
    </lineage>
</organism>
<evidence type="ECO:0000313" key="1">
    <source>
        <dbReference type="EMBL" id="KAG0421042.1"/>
    </source>
</evidence>
<reference evidence="1 2" key="1">
    <citation type="journal article" date="2020" name="Cell">
        <title>Large-Scale Comparative Analyses of Tick Genomes Elucidate Their Genetic Diversity and Vector Capacities.</title>
        <authorList>
            <consortium name="Tick Genome and Microbiome Consortium (TIGMIC)"/>
            <person name="Jia N."/>
            <person name="Wang J."/>
            <person name="Shi W."/>
            <person name="Du L."/>
            <person name="Sun Y."/>
            <person name="Zhan W."/>
            <person name="Jiang J.F."/>
            <person name="Wang Q."/>
            <person name="Zhang B."/>
            <person name="Ji P."/>
            <person name="Bell-Sakyi L."/>
            <person name="Cui X.M."/>
            <person name="Yuan T.T."/>
            <person name="Jiang B.G."/>
            <person name="Yang W.F."/>
            <person name="Lam T.T."/>
            <person name="Chang Q.C."/>
            <person name="Ding S.J."/>
            <person name="Wang X.J."/>
            <person name="Zhu J.G."/>
            <person name="Ruan X.D."/>
            <person name="Zhao L."/>
            <person name="Wei J.T."/>
            <person name="Ye R.Z."/>
            <person name="Que T.C."/>
            <person name="Du C.H."/>
            <person name="Zhou Y.H."/>
            <person name="Cheng J.X."/>
            <person name="Dai P.F."/>
            <person name="Guo W.B."/>
            <person name="Han X.H."/>
            <person name="Huang E.J."/>
            <person name="Li L.F."/>
            <person name="Wei W."/>
            <person name="Gao Y.C."/>
            <person name="Liu J.Z."/>
            <person name="Shao H.Z."/>
            <person name="Wang X."/>
            <person name="Wang C.C."/>
            <person name="Yang T.C."/>
            <person name="Huo Q.B."/>
            <person name="Li W."/>
            <person name="Chen H.Y."/>
            <person name="Chen S.E."/>
            <person name="Zhou L.G."/>
            <person name="Ni X.B."/>
            <person name="Tian J.H."/>
            <person name="Sheng Y."/>
            <person name="Liu T."/>
            <person name="Pan Y.S."/>
            <person name="Xia L.Y."/>
            <person name="Li J."/>
            <person name="Zhao F."/>
            <person name="Cao W.C."/>
        </authorList>
    </citation>
    <scope>NUCLEOTIDE SEQUENCE [LARGE SCALE GENOMIC DNA]</scope>
    <source>
        <strain evidence="1">Iper-2018</strain>
    </source>
</reference>
<gene>
    <name evidence="1" type="ORF">HPB47_003057</name>
</gene>
<dbReference type="EMBL" id="JABSTQ010010430">
    <property type="protein sequence ID" value="KAG0421042.1"/>
    <property type="molecule type" value="Genomic_DNA"/>
</dbReference>
<name>A0AC60PJG8_IXOPE</name>
<sequence>MQNPNKSMLAVIWAQTSKYTQASQFCVQKTVAEAVSVLNQGQMKTNKCVVKGLDYTADSTFIIRSIEKDDKRLHKANKIFLDSESIKQ</sequence>
<dbReference type="Proteomes" id="UP000805193">
    <property type="component" value="Unassembled WGS sequence"/>
</dbReference>
<evidence type="ECO:0000313" key="2">
    <source>
        <dbReference type="Proteomes" id="UP000805193"/>
    </source>
</evidence>
<comment type="caution">
    <text evidence="1">The sequence shown here is derived from an EMBL/GenBank/DDBJ whole genome shotgun (WGS) entry which is preliminary data.</text>
</comment>
<accession>A0AC60PJG8</accession>
<protein>
    <submittedName>
        <fullName evidence="1">Uncharacterized protein</fullName>
    </submittedName>
</protein>
<proteinExistence type="predicted"/>